<dbReference type="SUPFAM" id="SSF49785">
    <property type="entry name" value="Galactose-binding domain-like"/>
    <property type="match status" value="1"/>
</dbReference>
<dbReference type="Pfam" id="PF22633">
    <property type="entry name" value="F5_F8_type_C_2"/>
    <property type="match status" value="1"/>
</dbReference>
<evidence type="ECO:0000313" key="6">
    <source>
        <dbReference type="Proteomes" id="UP000237771"/>
    </source>
</evidence>
<accession>A0A1M5S8C0</accession>
<dbReference type="PROSITE" id="PS51257">
    <property type="entry name" value="PROKAR_LIPOPROTEIN"/>
    <property type="match status" value="1"/>
</dbReference>
<keyword evidence="6" id="KW-1185">Reference proteome</keyword>
<feature type="signal peptide" evidence="1">
    <location>
        <begin position="1"/>
        <end position="23"/>
    </location>
</feature>
<evidence type="ECO:0000313" key="5">
    <source>
        <dbReference type="Proteomes" id="UP000184384"/>
    </source>
</evidence>
<dbReference type="EMBL" id="FQWO01000011">
    <property type="protein sequence ID" value="SHH34173.1"/>
    <property type="molecule type" value="Genomic_DNA"/>
</dbReference>
<protein>
    <submittedName>
        <fullName evidence="3">Uncharacterized protein DUF1735</fullName>
    </submittedName>
</protein>
<reference evidence="4" key="1">
    <citation type="submission" date="2016-11" db="EMBL/GenBank/DDBJ databases">
        <authorList>
            <person name="Jaros S."/>
            <person name="Januszkiewicz K."/>
            <person name="Wedrychowicz H."/>
        </authorList>
    </citation>
    <scope>NUCLEOTIDE SEQUENCE [LARGE SCALE GENOMIC DNA]</scope>
    <source>
        <strain evidence="4">DSM 19729</strain>
    </source>
</reference>
<dbReference type="InterPro" id="IPR013728">
    <property type="entry name" value="BT_3987-like_N"/>
</dbReference>
<dbReference type="Pfam" id="PF08522">
    <property type="entry name" value="BT_3987-like_N"/>
    <property type="match status" value="1"/>
</dbReference>
<dbReference type="AlphaFoldDB" id="A0A1M5S8C0"/>
<feature type="domain" description="BT-3987-like N-terminal" evidence="2">
    <location>
        <begin position="53"/>
        <end position="152"/>
    </location>
</feature>
<reference evidence="3 6" key="3">
    <citation type="submission" date="2018-03" db="EMBL/GenBank/DDBJ databases">
        <title>Genomic Encyclopedia of Archaeal and Bacterial Type Strains, Phase II (KMG-II): from individual species to whole genera.</title>
        <authorList>
            <person name="Goeker M."/>
        </authorList>
    </citation>
    <scope>NUCLEOTIDE SEQUENCE [LARGE SCALE GENOMIC DNA]</scope>
    <source>
        <strain evidence="3 6">DSM 17797</strain>
    </source>
</reference>
<evidence type="ECO:0000313" key="3">
    <source>
        <dbReference type="EMBL" id="PRZ21228.1"/>
    </source>
</evidence>
<dbReference type="Gene3D" id="2.60.40.1740">
    <property type="entry name" value="hypothetical protein (bacova_03559)"/>
    <property type="match status" value="1"/>
</dbReference>
<evidence type="ECO:0000259" key="2">
    <source>
        <dbReference type="Pfam" id="PF08522"/>
    </source>
</evidence>
<dbReference type="PANTHER" id="PTHR45713">
    <property type="entry name" value="FTP DOMAIN-CONTAINING PROTEIN"/>
    <property type="match status" value="1"/>
</dbReference>
<feature type="chain" id="PRO_5009913657" evidence="1">
    <location>
        <begin position="24"/>
        <end position="322"/>
    </location>
</feature>
<dbReference type="Proteomes" id="UP000184384">
    <property type="component" value="Unassembled WGS sequence"/>
</dbReference>
<dbReference type="OrthoDB" id="5477965at2"/>
<gene>
    <name evidence="3" type="ORF">BC624_10981</name>
    <name evidence="4" type="ORF">SAMN05443373_11181</name>
</gene>
<dbReference type="Gene3D" id="2.60.120.260">
    <property type="entry name" value="Galactose-binding domain-like"/>
    <property type="match status" value="1"/>
</dbReference>
<dbReference type="STRING" id="280093.SAMN05443373_11181"/>
<dbReference type="PANTHER" id="PTHR45713:SF6">
    <property type="entry name" value="F5_8 TYPE C DOMAIN-CONTAINING PROTEIN"/>
    <property type="match status" value="1"/>
</dbReference>
<dbReference type="InterPro" id="IPR051941">
    <property type="entry name" value="BG_Antigen-Binding_Lectin"/>
</dbReference>
<dbReference type="EMBL" id="PVUB01000009">
    <property type="protein sequence ID" value="PRZ21228.1"/>
    <property type="molecule type" value="Genomic_DNA"/>
</dbReference>
<evidence type="ECO:0000313" key="4">
    <source>
        <dbReference type="EMBL" id="SHH34173.1"/>
    </source>
</evidence>
<dbReference type="RefSeq" id="WP_072945200.1">
    <property type="nucleotide sequence ID" value="NZ_FQWO01000011.1"/>
</dbReference>
<dbReference type="InterPro" id="IPR008979">
    <property type="entry name" value="Galactose-bd-like_sf"/>
</dbReference>
<organism evidence="4 5">
    <name type="scientific">Flavobacterium granuli</name>
    <dbReference type="NCBI Taxonomy" id="280093"/>
    <lineage>
        <taxon>Bacteria</taxon>
        <taxon>Pseudomonadati</taxon>
        <taxon>Bacteroidota</taxon>
        <taxon>Flavobacteriia</taxon>
        <taxon>Flavobacteriales</taxon>
        <taxon>Flavobacteriaceae</taxon>
        <taxon>Flavobacterium</taxon>
    </lineage>
</organism>
<name>A0A1M5S8C0_9FLAO</name>
<reference evidence="5" key="2">
    <citation type="submission" date="2016-11" db="EMBL/GenBank/DDBJ databases">
        <authorList>
            <person name="Varghese N."/>
            <person name="Submissions S."/>
        </authorList>
    </citation>
    <scope>NUCLEOTIDE SEQUENCE [LARGE SCALE GENOMIC DNA]</scope>
    <source>
        <strain evidence="5">DSM 19729</strain>
    </source>
</reference>
<dbReference type="Proteomes" id="UP000237771">
    <property type="component" value="Unassembled WGS sequence"/>
</dbReference>
<keyword evidence="1" id="KW-0732">Signal</keyword>
<proteinExistence type="predicted"/>
<sequence length="322" mass="34545">MKKIIYFKYLFCVIALFSLLAGCSENEDTDMEVSNGIFITPSGKEAVESKVLLSFAPDAYKFPVAVSVIAPIATNADVTIALDNNLVTTYNAAHKTNYSIMPEGSYSLEATSLTIPKDGIASQQTNLVVKAGMLQLDTDYLLPVKVASVSASGITVNPAMATKYYIFRAPTPNIGNLSDNKKSYWKNPSASFNAGRGNDGNTNGDWGGGSVCESGAGAEQYWEVDLGAVSPRIDNVKIWNRTDCCDDRTINFYVFISDAPFKGTSVAELLAQPGVVKSFYTPGKAGRPTEILPNVSGRYIRLQNTGGQSLTLAELTAIGIKP</sequence>
<evidence type="ECO:0000256" key="1">
    <source>
        <dbReference type="SAM" id="SignalP"/>
    </source>
</evidence>